<dbReference type="InterPro" id="IPR055166">
    <property type="entry name" value="Transc_reg_Sar_Rot_HTH"/>
</dbReference>
<gene>
    <name evidence="7" type="ORF">SE18_07615</name>
</gene>
<dbReference type="InterPro" id="IPR036390">
    <property type="entry name" value="WH_DNA-bd_sf"/>
</dbReference>
<dbReference type="OrthoDB" id="9806864at2"/>
<evidence type="ECO:0000259" key="6">
    <source>
        <dbReference type="PROSITE" id="PS50995"/>
    </source>
</evidence>
<dbReference type="GO" id="GO:0006950">
    <property type="term" value="P:response to stress"/>
    <property type="evidence" value="ECO:0007669"/>
    <property type="project" value="TreeGrafter"/>
</dbReference>
<dbReference type="PROSITE" id="PS50995">
    <property type="entry name" value="HTH_MARR_2"/>
    <property type="match status" value="1"/>
</dbReference>
<dbReference type="Proteomes" id="UP000050277">
    <property type="component" value="Unassembled WGS sequence"/>
</dbReference>
<dbReference type="RefSeq" id="WP_054533835.1">
    <property type="nucleotide sequence ID" value="NZ_LGKP01000012.1"/>
</dbReference>
<dbReference type="PRINTS" id="PR00598">
    <property type="entry name" value="HTHMARR"/>
</dbReference>
<evidence type="ECO:0000256" key="2">
    <source>
        <dbReference type="ARBA" id="ARBA00022490"/>
    </source>
</evidence>
<dbReference type="SUPFAM" id="SSF46785">
    <property type="entry name" value="Winged helix' DNA-binding domain"/>
    <property type="match status" value="1"/>
</dbReference>
<comment type="caution">
    <text evidence="7">The sequence shown here is derived from an EMBL/GenBank/DDBJ whole genome shotgun (WGS) entry which is preliminary data.</text>
</comment>
<organism evidence="7 8">
    <name type="scientific">Herpetosiphon geysericola</name>
    <dbReference type="NCBI Taxonomy" id="70996"/>
    <lineage>
        <taxon>Bacteria</taxon>
        <taxon>Bacillati</taxon>
        <taxon>Chloroflexota</taxon>
        <taxon>Chloroflexia</taxon>
        <taxon>Herpetosiphonales</taxon>
        <taxon>Herpetosiphonaceae</taxon>
        <taxon>Herpetosiphon</taxon>
    </lineage>
</organism>
<dbReference type="PATRIC" id="fig|70996.4.peg.4882"/>
<dbReference type="InterPro" id="IPR039422">
    <property type="entry name" value="MarR/SlyA-like"/>
</dbReference>
<dbReference type="FunFam" id="1.10.10.10:FF:000163">
    <property type="entry name" value="MarR family transcriptional regulator"/>
    <property type="match status" value="1"/>
</dbReference>
<dbReference type="AlphaFoldDB" id="A0A0N8GSW8"/>
<sequence>MNLADQGLLLELQLCFDVYAASRAINKAYRPLLEALGLTYPQYLVMLVLWQHEAQTVKQLGEQLQLDSGTLSPLLKRLESAGFLQRQRRASDEREVEIQLTDAGRALRQQASNVPASIFKALGLTASDYFELKRLLHQVMASVEANNPD</sequence>
<keyword evidence="3" id="KW-0805">Transcription regulation</keyword>
<name>A0A0N8GSW8_9CHLR</name>
<dbReference type="STRING" id="70996.SE18_07615"/>
<evidence type="ECO:0000256" key="5">
    <source>
        <dbReference type="ARBA" id="ARBA00023163"/>
    </source>
</evidence>
<evidence type="ECO:0000313" key="7">
    <source>
        <dbReference type="EMBL" id="KPL90458.1"/>
    </source>
</evidence>
<evidence type="ECO:0000256" key="1">
    <source>
        <dbReference type="ARBA" id="ARBA00004496"/>
    </source>
</evidence>
<keyword evidence="8" id="KW-1185">Reference proteome</keyword>
<evidence type="ECO:0000256" key="4">
    <source>
        <dbReference type="ARBA" id="ARBA00023125"/>
    </source>
</evidence>
<evidence type="ECO:0000256" key="3">
    <source>
        <dbReference type="ARBA" id="ARBA00023015"/>
    </source>
</evidence>
<dbReference type="EMBL" id="LGKP01000012">
    <property type="protein sequence ID" value="KPL90458.1"/>
    <property type="molecule type" value="Genomic_DNA"/>
</dbReference>
<reference evidence="7 8" key="1">
    <citation type="submission" date="2015-07" db="EMBL/GenBank/DDBJ databases">
        <title>Whole genome sequence of Herpetosiphon geysericola DSM 7119.</title>
        <authorList>
            <person name="Hemp J."/>
            <person name="Ward L.M."/>
            <person name="Pace L.A."/>
            <person name="Fischer W.W."/>
        </authorList>
    </citation>
    <scope>NUCLEOTIDE SEQUENCE [LARGE SCALE GENOMIC DNA]</scope>
    <source>
        <strain evidence="7 8">DSM 7119</strain>
    </source>
</reference>
<dbReference type="Gene3D" id="1.10.10.10">
    <property type="entry name" value="Winged helix-like DNA-binding domain superfamily/Winged helix DNA-binding domain"/>
    <property type="match status" value="1"/>
</dbReference>
<dbReference type="GO" id="GO:0003700">
    <property type="term" value="F:DNA-binding transcription factor activity"/>
    <property type="evidence" value="ECO:0007669"/>
    <property type="project" value="InterPro"/>
</dbReference>
<dbReference type="Pfam" id="PF22381">
    <property type="entry name" value="Staph_reg_Sar_Rot"/>
    <property type="match status" value="1"/>
</dbReference>
<dbReference type="InterPro" id="IPR036388">
    <property type="entry name" value="WH-like_DNA-bd_sf"/>
</dbReference>
<dbReference type="InterPro" id="IPR000835">
    <property type="entry name" value="HTH_MarR-typ"/>
</dbReference>
<comment type="subcellular location">
    <subcellularLocation>
        <location evidence="1">Cytoplasm</location>
    </subcellularLocation>
</comment>
<dbReference type="GO" id="GO:0005737">
    <property type="term" value="C:cytoplasm"/>
    <property type="evidence" value="ECO:0007669"/>
    <property type="project" value="UniProtKB-SubCell"/>
</dbReference>
<feature type="domain" description="HTH marR-type" evidence="6">
    <location>
        <begin position="11"/>
        <end position="141"/>
    </location>
</feature>
<dbReference type="GO" id="GO:0003677">
    <property type="term" value="F:DNA binding"/>
    <property type="evidence" value="ECO:0007669"/>
    <property type="project" value="UniProtKB-KW"/>
</dbReference>
<dbReference type="PANTHER" id="PTHR33164">
    <property type="entry name" value="TRANSCRIPTIONAL REGULATOR, MARR FAMILY"/>
    <property type="match status" value="1"/>
</dbReference>
<accession>A0A0N8GSW8</accession>
<evidence type="ECO:0000313" key="8">
    <source>
        <dbReference type="Proteomes" id="UP000050277"/>
    </source>
</evidence>
<keyword evidence="2" id="KW-0963">Cytoplasm</keyword>
<keyword evidence="4" id="KW-0238">DNA-binding</keyword>
<keyword evidence="5" id="KW-0804">Transcription</keyword>
<protein>
    <submittedName>
        <fullName evidence="7">MarR family transcriptional regulator</fullName>
    </submittedName>
</protein>
<dbReference type="PANTHER" id="PTHR33164:SF5">
    <property type="entry name" value="ORGANIC HYDROPEROXIDE RESISTANCE TRANSCRIPTIONAL REGULATOR"/>
    <property type="match status" value="1"/>
</dbReference>
<dbReference type="SMART" id="SM00347">
    <property type="entry name" value="HTH_MARR"/>
    <property type="match status" value="1"/>
</dbReference>
<proteinExistence type="predicted"/>